<reference evidence="3" key="1">
    <citation type="submission" date="2021-10" db="EMBL/GenBank/DDBJ databases">
        <title>Tropical sea cucumber genome reveals ecological adaptation and Cuvierian tubules defense mechanism.</title>
        <authorList>
            <person name="Chen T."/>
        </authorList>
    </citation>
    <scope>NUCLEOTIDE SEQUENCE</scope>
    <source>
        <strain evidence="3">Nanhai2018</strain>
        <tissue evidence="3">Muscle</tissue>
    </source>
</reference>
<dbReference type="EMBL" id="JAIZAY010000010">
    <property type="protein sequence ID" value="KAJ8034183.1"/>
    <property type="molecule type" value="Genomic_DNA"/>
</dbReference>
<organism evidence="3 4">
    <name type="scientific">Holothuria leucospilota</name>
    <name type="common">Black long sea cucumber</name>
    <name type="synonym">Mertensiothuria leucospilota</name>
    <dbReference type="NCBI Taxonomy" id="206669"/>
    <lineage>
        <taxon>Eukaryota</taxon>
        <taxon>Metazoa</taxon>
        <taxon>Echinodermata</taxon>
        <taxon>Eleutherozoa</taxon>
        <taxon>Echinozoa</taxon>
        <taxon>Holothuroidea</taxon>
        <taxon>Aspidochirotacea</taxon>
        <taxon>Aspidochirotida</taxon>
        <taxon>Holothuriidae</taxon>
        <taxon>Holothuria</taxon>
    </lineage>
</organism>
<dbReference type="InterPro" id="IPR000488">
    <property type="entry name" value="Death_dom"/>
</dbReference>
<comment type="caution">
    <text evidence="3">The sequence shown here is derived from an EMBL/GenBank/DDBJ whole genome shotgun (WGS) entry which is preliminary data.</text>
</comment>
<dbReference type="Pfam" id="PF00531">
    <property type="entry name" value="Death"/>
    <property type="match status" value="1"/>
</dbReference>
<dbReference type="CDD" id="cd01670">
    <property type="entry name" value="Death"/>
    <property type="match status" value="1"/>
</dbReference>
<dbReference type="GO" id="GO:0005042">
    <property type="term" value="F:netrin receptor activity"/>
    <property type="evidence" value="ECO:0007669"/>
    <property type="project" value="InterPro"/>
</dbReference>
<dbReference type="PANTHER" id="PTHR12582:SF41">
    <property type="entry name" value="UNC5C-LIKE PROTEIN"/>
    <property type="match status" value="1"/>
</dbReference>
<protein>
    <submittedName>
        <fullName evidence="3">THO complex subunit 1</fullName>
    </submittedName>
</protein>
<dbReference type="InterPro" id="IPR000906">
    <property type="entry name" value="ZU5_dom"/>
</dbReference>
<dbReference type="PROSITE" id="PS50017">
    <property type="entry name" value="DEATH_DOMAIN"/>
    <property type="match status" value="1"/>
</dbReference>
<dbReference type="PROSITE" id="PS51145">
    <property type="entry name" value="ZU5"/>
    <property type="match status" value="1"/>
</dbReference>
<evidence type="ECO:0000313" key="4">
    <source>
        <dbReference type="Proteomes" id="UP001152320"/>
    </source>
</evidence>
<dbReference type="Proteomes" id="UP001152320">
    <property type="component" value="Chromosome 10"/>
</dbReference>
<evidence type="ECO:0000259" key="2">
    <source>
        <dbReference type="PROSITE" id="PS51145"/>
    </source>
</evidence>
<feature type="domain" description="ZU5" evidence="2">
    <location>
        <begin position="126"/>
        <end position="265"/>
    </location>
</feature>
<name>A0A9Q1H638_HOLLE</name>
<dbReference type="InterPro" id="IPR037936">
    <property type="entry name" value="UNC5A-D"/>
</dbReference>
<evidence type="ECO:0000259" key="1">
    <source>
        <dbReference type="PROSITE" id="PS50017"/>
    </source>
</evidence>
<feature type="domain" description="Death" evidence="1">
    <location>
        <begin position="425"/>
        <end position="508"/>
    </location>
</feature>
<dbReference type="AlphaFoldDB" id="A0A9Q1H638"/>
<dbReference type="Gene3D" id="1.10.533.10">
    <property type="entry name" value="Death Domain, Fas"/>
    <property type="match status" value="1"/>
</dbReference>
<dbReference type="PANTHER" id="PTHR12582">
    <property type="entry name" value="NETRIN RECEPTOR UNC5"/>
    <property type="match status" value="1"/>
</dbReference>
<accession>A0A9Q1H638</accession>
<gene>
    <name evidence="3" type="ORF">HOLleu_20914</name>
</gene>
<keyword evidence="4" id="KW-1185">Reference proteome</keyword>
<dbReference type="Pfam" id="PF00791">
    <property type="entry name" value="ZU5"/>
    <property type="match status" value="1"/>
</dbReference>
<dbReference type="InterPro" id="IPR011029">
    <property type="entry name" value="DEATH-like_dom_sf"/>
</dbReference>
<sequence>MVESDARDLSVGHRKTFFFVRRKEKFALEVSLDKTFPDDWQYHSKKPLLRKVPYEQISSFSRHSLIYTLKKETSMDGNLLCVFTVSQEKGQISVQLAAHLKLIENNLPAGHTPSGPNFWEQSGASMKVEMTVTKAGETLTISDSGVKLEVPPNAIPTHMEQCRIQMKITPSRVVEDQVTSFCSNSCTAVEISPCNLSLHCPARLTLPHCLTFKKKKDCKARIFINEEEGSPSPWLEKQDLEYELNDSVCIMHLEKLCCVKYSIDDDGVKAKRIILYTAAKSLKQNDALAEVEVGYYSDIPGGRELLQLNPKLEVDSETELLFMEKQKLALELLLDCVIPLQWKCRMPNENPQEIPYKVIASSIEHSHLYVLQKENDQPGSVICQFIASQKDSPLSSEISLRLYPQEDHHEGIAQNHQMKPNTYSMTDTFQLLAKKLTDEWKSLGRKLHLDDADIYRIETDCKSTEEAIYQMLQCWKKKEGSSATYAVLVTALEEVNRKDLAEKVQNLKDVFEEA</sequence>
<dbReference type="Gene3D" id="2.60.220.30">
    <property type="match status" value="1"/>
</dbReference>
<dbReference type="SUPFAM" id="SSF47986">
    <property type="entry name" value="DEATH domain"/>
    <property type="match status" value="1"/>
</dbReference>
<evidence type="ECO:0000313" key="3">
    <source>
        <dbReference type="EMBL" id="KAJ8034183.1"/>
    </source>
</evidence>
<proteinExistence type="predicted"/>
<dbReference type="OrthoDB" id="100767at2759"/>
<dbReference type="GO" id="GO:0016020">
    <property type="term" value="C:membrane"/>
    <property type="evidence" value="ECO:0007669"/>
    <property type="project" value="InterPro"/>
</dbReference>
<dbReference type="SMART" id="SM00005">
    <property type="entry name" value="DEATH"/>
    <property type="match status" value="1"/>
</dbReference>